<dbReference type="PANTHER" id="PTHR16509:SF1">
    <property type="entry name" value="MANGANESE-DEPENDENT ADP-RIBOSE_CDP-ALCOHOL DIPHOSPHATASE"/>
    <property type="match status" value="1"/>
</dbReference>
<evidence type="ECO:0000256" key="3">
    <source>
        <dbReference type="ARBA" id="ARBA00022833"/>
    </source>
</evidence>
<organism evidence="4 5">
    <name type="scientific">Eleusine coracana subsp. coracana</name>
    <dbReference type="NCBI Taxonomy" id="191504"/>
    <lineage>
        <taxon>Eukaryota</taxon>
        <taxon>Viridiplantae</taxon>
        <taxon>Streptophyta</taxon>
        <taxon>Embryophyta</taxon>
        <taxon>Tracheophyta</taxon>
        <taxon>Spermatophyta</taxon>
        <taxon>Magnoliopsida</taxon>
        <taxon>Liliopsida</taxon>
        <taxon>Poales</taxon>
        <taxon>Poaceae</taxon>
        <taxon>PACMAD clade</taxon>
        <taxon>Chloridoideae</taxon>
        <taxon>Cynodonteae</taxon>
        <taxon>Eleusininae</taxon>
        <taxon>Eleusine</taxon>
    </lineage>
</organism>
<evidence type="ECO:0000256" key="1">
    <source>
        <dbReference type="ARBA" id="ARBA00022723"/>
    </source>
</evidence>
<dbReference type="Proteomes" id="UP001054889">
    <property type="component" value="Unassembled WGS sequence"/>
</dbReference>
<accession>A0AAV5DZ12</accession>
<comment type="caution">
    <text evidence="4">The sequence shown here is derived from an EMBL/GenBank/DDBJ whole genome shotgun (WGS) entry which is preliminary data.</text>
</comment>
<dbReference type="InterPro" id="IPR029052">
    <property type="entry name" value="Metallo-depent_PP-like"/>
</dbReference>
<dbReference type="SUPFAM" id="SSF56300">
    <property type="entry name" value="Metallo-dependent phosphatases"/>
    <property type="match status" value="1"/>
</dbReference>
<gene>
    <name evidence="4" type="primary">gb02390</name>
    <name evidence="4" type="ORF">PR202_gb02390</name>
</gene>
<dbReference type="GO" id="GO:0047734">
    <property type="term" value="F:CDP-glycerol diphosphatase activity"/>
    <property type="evidence" value="ECO:0007669"/>
    <property type="project" value="TreeGrafter"/>
</dbReference>
<keyword evidence="5" id="KW-1185">Reference proteome</keyword>
<name>A0AAV5DZ12_ELECO</name>
<dbReference type="GO" id="GO:0030145">
    <property type="term" value="F:manganese ion binding"/>
    <property type="evidence" value="ECO:0007669"/>
    <property type="project" value="TreeGrafter"/>
</dbReference>
<reference evidence="4" key="2">
    <citation type="submission" date="2021-12" db="EMBL/GenBank/DDBJ databases">
        <title>Resequencing data analysis of finger millet.</title>
        <authorList>
            <person name="Hatakeyama M."/>
            <person name="Aluri S."/>
            <person name="Balachadran M.T."/>
            <person name="Sivarajan S.R."/>
            <person name="Poveda L."/>
            <person name="Shimizu-Inatsugi R."/>
            <person name="Schlapbach R."/>
            <person name="Sreeman S.M."/>
            <person name="Shimizu K.K."/>
        </authorList>
    </citation>
    <scope>NUCLEOTIDE SEQUENCE</scope>
</reference>
<dbReference type="GO" id="GO:0047631">
    <property type="term" value="F:ADP-ribose diphosphatase activity"/>
    <property type="evidence" value="ECO:0007669"/>
    <property type="project" value="TreeGrafter"/>
</dbReference>
<evidence type="ECO:0000256" key="2">
    <source>
        <dbReference type="ARBA" id="ARBA00022801"/>
    </source>
</evidence>
<dbReference type="Gene3D" id="3.60.21.10">
    <property type="match status" value="1"/>
</dbReference>
<dbReference type="InterPro" id="IPR041869">
    <property type="entry name" value="MPP_ADPRM"/>
</dbReference>
<evidence type="ECO:0000313" key="5">
    <source>
        <dbReference type="Proteomes" id="UP001054889"/>
    </source>
</evidence>
<reference evidence="4" key="1">
    <citation type="journal article" date="2018" name="DNA Res.">
        <title>Multiple hybrid de novo genome assembly of finger millet, an orphan allotetraploid crop.</title>
        <authorList>
            <person name="Hatakeyama M."/>
            <person name="Aluri S."/>
            <person name="Balachadran M.T."/>
            <person name="Sivarajan S.R."/>
            <person name="Patrignani A."/>
            <person name="Gruter S."/>
            <person name="Poveda L."/>
            <person name="Shimizu-Inatsugi R."/>
            <person name="Baeten J."/>
            <person name="Francoijs K.J."/>
            <person name="Nataraja K.N."/>
            <person name="Reddy Y.A.N."/>
            <person name="Phadnis S."/>
            <person name="Ravikumar R.L."/>
            <person name="Schlapbach R."/>
            <person name="Sreeman S.M."/>
            <person name="Shimizu K.K."/>
        </authorList>
    </citation>
    <scope>NUCLEOTIDE SEQUENCE</scope>
</reference>
<keyword evidence="1" id="KW-0479">Metal-binding</keyword>
<dbReference type="CDD" id="cd07396">
    <property type="entry name" value="MPP_Nbla03831"/>
    <property type="match status" value="1"/>
</dbReference>
<dbReference type="PANTHER" id="PTHR16509">
    <property type="match status" value="1"/>
</dbReference>
<keyword evidence="3" id="KW-0862">Zinc</keyword>
<proteinExistence type="predicted"/>
<evidence type="ECO:0000313" key="4">
    <source>
        <dbReference type="EMBL" id="GJN15471.1"/>
    </source>
</evidence>
<sequence length="349" mass="38201">MRPSATKAAAAASLDSSSPPPLFSFGVIADVQYADIPDGRSFLGVPRYYRHSLSVLRRAVATWNKSDDGVKFCVNFGDIVDGFCPKDQSLSAVRAVVAEFDGFRGGPTYHMLGNHCLYNLPRSQLVSELRIPTSSPEDRAYYDFSPWPGYRFVVLDAYDFSAVGRPPAHPVSVAARRFLDARNPNHDKNSPRGLDGTARRFVMFNGGVGQAQLRWLHAVLRRAHRSGERVVICSHLPLHAAAASATGLMWNYDEVMDAVHRHGEGCVVACLAGHVHRGGYAVDDHGVHHRTLEAALECPPGTDAFGRVDVYHDRLRLVGAGRMASTDMMLTYFPPSTESLAVQTSLHSS</sequence>
<dbReference type="AlphaFoldDB" id="A0AAV5DZ12"/>
<keyword evidence="2" id="KW-0378">Hydrolase</keyword>
<dbReference type="EMBL" id="BQKI01000072">
    <property type="protein sequence ID" value="GJN15471.1"/>
    <property type="molecule type" value="Genomic_DNA"/>
</dbReference>
<dbReference type="GO" id="GO:0008663">
    <property type="term" value="F:2',3'-cyclic-nucleotide 2'-phosphodiesterase activity"/>
    <property type="evidence" value="ECO:0007669"/>
    <property type="project" value="TreeGrafter"/>
</dbReference>
<protein>
    <recommendedName>
        <fullName evidence="6">Manganese-dependent ADP-ribose/CDP-alcohol diphosphatase</fullName>
    </recommendedName>
</protein>
<evidence type="ECO:0008006" key="6">
    <source>
        <dbReference type="Google" id="ProtNLM"/>
    </source>
</evidence>